<dbReference type="EMBL" id="CM037028">
    <property type="protein sequence ID" value="KAH7655785.1"/>
    <property type="molecule type" value="Genomic_DNA"/>
</dbReference>
<comment type="caution">
    <text evidence="1">The sequence shown here is derived from an EMBL/GenBank/DDBJ whole genome shotgun (WGS) entry which is preliminary data.</text>
</comment>
<reference evidence="2" key="1">
    <citation type="journal article" date="2022" name="Nat. Commun.">
        <title>Chromosome evolution and the genetic basis of agronomically important traits in greater yam.</title>
        <authorList>
            <person name="Bredeson J.V."/>
            <person name="Lyons J.B."/>
            <person name="Oniyinde I.O."/>
            <person name="Okereke N.R."/>
            <person name="Kolade O."/>
            <person name="Nnabue I."/>
            <person name="Nwadili C.O."/>
            <person name="Hribova E."/>
            <person name="Parker M."/>
            <person name="Nwogha J."/>
            <person name="Shu S."/>
            <person name="Carlson J."/>
            <person name="Kariba R."/>
            <person name="Muthemba S."/>
            <person name="Knop K."/>
            <person name="Barton G.J."/>
            <person name="Sherwood A.V."/>
            <person name="Lopez-Montes A."/>
            <person name="Asiedu R."/>
            <person name="Jamnadass R."/>
            <person name="Muchugi A."/>
            <person name="Goodstein D."/>
            <person name="Egesi C.N."/>
            <person name="Featherston J."/>
            <person name="Asfaw A."/>
            <person name="Simpson G.G."/>
            <person name="Dolezel J."/>
            <person name="Hendre P.S."/>
            <person name="Van Deynze A."/>
            <person name="Kumar P.L."/>
            <person name="Obidiegwu J.E."/>
            <person name="Bhattacharjee R."/>
            <person name="Rokhsar D.S."/>
        </authorList>
    </citation>
    <scope>NUCLEOTIDE SEQUENCE [LARGE SCALE GENOMIC DNA]</scope>
    <source>
        <strain evidence="2">cv. TDa95/00328</strain>
    </source>
</reference>
<sequence length="77" mass="8689">MGGQKKEYPPDLTLPDIKNGIYGTDEFQMYSFKIKPCSCTYSHDWTECPFVHPVGTRTVVIRESTFTALLLAPSSDQ</sequence>
<proteinExistence type="predicted"/>
<evidence type="ECO:0000313" key="2">
    <source>
        <dbReference type="Proteomes" id="UP000827976"/>
    </source>
</evidence>
<name>A0ACB7U694_DIOAL</name>
<accession>A0ACB7U694</accession>
<organism evidence="1 2">
    <name type="scientific">Dioscorea alata</name>
    <name type="common">Purple yam</name>
    <dbReference type="NCBI Taxonomy" id="55571"/>
    <lineage>
        <taxon>Eukaryota</taxon>
        <taxon>Viridiplantae</taxon>
        <taxon>Streptophyta</taxon>
        <taxon>Embryophyta</taxon>
        <taxon>Tracheophyta</taxon>
        <taxon>Spermatophyta</taxon>
        <taxon>Magnoliopsida</taxon>
        <taxon>Liliopsida</taxon>
        <taxon>Dioscoreales</taxon>
        <taxon>Dioscoreaceae</taxon>
        <taxon>Dioscorea</taxon>
    </lineage>
</organism>
<dbReference type="Proteomes" id="UP000827976">
    <property type="component" value="Chromosome 18"/>
</dbReference>
<protein>
    <submittedName>
        <fullName evidence="1">Uncharacterized protein</fullName>
    </submittedName>
</protein>
<evidence type="ECO:0000313" key="1">
    <source>
        <dbReference type="EMBL" id="KAH7655785.1"/>
    </source>
</evidence>
<gene>
    <name evidence="1" type="ORF">IHE45_18G034800</name>
</gene>
<keyword evidence="2" id="KW-1185">Reference proteome</keyword>